<evidence type="ECO:0000313" key="2">
    <source>
        <dbReference type="Proteomes" id="UP000736672"/>
    </source>
</evidence>
<dbReference type="OrthoDB" id="408631at2759"/>
<accession>A0A9P9GZ84</accession>
<dbReference type="AlphaFoldDB" id="A0A9P9GZ84"/>
<evidence type="ECO:0000313" key="1">
    <source>
        <dbReference type="EMBL" id="KAH7248155.1"/>
    </source>
</evidence>
<feature type="non-terminal residue" evidence="1">
    <location>
        <position position="62"/>
    </location>
</feature>
<dbReference type="InterPro" id="IPR029058">
    <property type="entry name" value="AB_hydrolase_fold"/>
</dbReference>
<name>A0A9P9GZ84_FUSSL</name>
<keyword evidence="2" id="KW-1185">Reference proteome</keyword>
<dbReference type="Proteomes" id="UP000736672">
    <property type="component" value="Unassembled WGS sequence"/>
</dbReference>
<reference evidence="1" key="1">
    <citation type="journal article" date="2021" name="Nat. Commun.">
        <title>Genetic determinants of endophytism in the Arabidopsis root mycobiome.</title>
        <authorList>
            <person name="Mesny F."/>
            <person name="Miyauchi S."/>
            <person name="Thiergart T."/>
            <person name="Pickel B."/>
            <person name="Atanasova L."/>
            <person name="Karlsson M."/>
            <person name="Huettel B."/>
            <person name="Barry K.W."/>
            <person name="Haridas S."/>
            <person name="Chen C."/>
            <person name="Bauer D."/>
            <person name="Andreopoulos W."/>
            <person name="Pangilinan J."/>
            <person name="LaButti K."/>
            <person name="Riley R."/>
            <person name="Lipzen A."/>
            <person name="Clum A."/>
            <person name="Drula E."/>
            <person name="Henrissat B."/>
            <person name="Kohler A."/>
            <person name="Grigoriev I.V."/>
            <person name="Martin F.M."/>
            <person name="Hacquard S."/>
        </authorList>
    </citation>
    <scope>NUCLEOTIDE SEQUENCE</scope>
    <source>
        <strain evidence="1">FSSC 5 MPI-SDFR-AT-0091</strain>
    </source>
</reference>
<dbReference type="Gene3D" id="3.40.50.1820">
    <property type="entry name" value="alpha/beta hydrolase"/>
    <property type="match status" value="1"/>
</dbReference>
<sequence>VCGADPLRYRGLLFEENLKWLGVKTRMTVFQGWPHAFWNLPQIKSSATFRQRMVGDAEWLFR</sequence>
<feature type="non-terminal residue" evidence="1">
    <location>
        <position position="1"/>
    </location>
</feature>
<protein>
    <recommendedName>
        <fullName evidence="3">Alpha/beta hydrolase</fullName>
    </recommendedName>
</protein>
<gene>
    <name evidence="1" type="ORF">B0J15DRAFT_360933</name>
</gene>
<dbReference type="SUPFAM" id="SSF53474">
    <property type="entry name" value="alpha/beta-Hydrolases"/>
    <property type="match status" value="1"/>
</dbReference>
<dbReference type="EMBL" id="JAGTJS010000014">
    <property type="protein sequence ID" value="KAH7248155.1"/>
    <property type="molecule type" value="Genomic_DNA"/>
</dbReference>
<evidence type="ECO:0008006" key="3">
    <source>
        <dbReference type="Google" id="ProtNLM"/>
    </source>
</evidence>
<comment type="caution">
    <text evidence="1">The sequence shown here is derived from an EMBL/GenBank/DDBJ whole genome shotgun (WGS) entry which is preliminary data.</text>
</comment>
<organism evidence="1 2">
    <name type="scientific">Fusarium solani</name>
    <name type="common">Filamentous fungus</name>
    <dbReference type="NCBI Taxonomy" id="169388"/>
    <lineage>
        <taxon>Eukaryota</taxon>
        <taxon>Fungi</taxon>
        <taxon>Dikarya</taxon>
        <taxon>Ascomycota</taxon>
        <taxon>Pezizomycotina</taxon>
        <taxon>Sordariomycetes</taxon>
        <taxon>Hypocreomycetidae</taxon>
        <taxon>Hypocreales</taxon>
        <taxon>Nectriaceae</taxon>
        <taxon>Fusarium</taxon>
        <taxon>Fusarium solani species complex</taxon>
    </lineage>
</organism>
<proteinExistence type="predicted"/>